<comment type="cofactor">
    <cofactor evidence="3">
        <name>Zn(2+)</name>
        <dbReference type="ChEBI" id="CHEBI:29105"/>
    </cofactor>
    <text evidence="3">Binds 2 Zn(2+) ions per subunit.</text>
</comment>
<evidence type="ECO:0000259" key="4">
    <source>
        <dbReference type="Pfam" id="PF07969"/>
    </source>
</evidence>
<dbReference type="HAMAP" id="MF_00220_B">
    <property type="entry name" value="PyrC_classI_B"/>
    <property type="match status" value="1"/>
</dbReference>
<comment type="caution">
    <text evidence="6">The sequence shown here is derived from an EMBL/GenBank/DDBJ whole genome shotgun (WGS) entry which is preliminary data.</text>
</comment>
<dbReference type="RefSeq" id="WP_054938075.1">
    <property type="nucleotide sequence ID" value="NZ_PVXL01000040.1"/>
</dbReference>
<dbReference type="Pfam" id="PF07969">
    <property type="entry name" value="Amidohydro_3"/>
    <property type="match status" value="1"/>
</dbReference>
<feature type="domain" description="Dihydroorotase catalytic" evidence="5">
    <location>
        <begin position="50"/>
        <end position="235"/>
    </location>
</feature>
<feature type="binding site" evidence="3">
    <location>
        <position position="61"/>
    </location>
    <ligand>
        <name>Zn(2+)</name>
        <dbReference type="ChEBI" id="CHEBI:29105"/>
        <label>1</label>
    </ligand>
</feature>
<evidence type="ECO:0000313" key="6">
    <source>
        <dbReference type="EMBL" id="PRR73440.1"/>
    </source>
</evidence>
<dbReference type="PANTHER" id="PTHR43668">
    <property type="entry name" value="ALLANTOINASE"/>
    <property type="match status" value="1"/>
</dbReference>
<feature type="binding site" evidence="3">
    <location>
        <position position="233"/>
    </location>
    <ligand>
        <name>Zn(2+)</name>
        <dbReference type="ChEBI" id="CHEBI:29105"/>
        <label>2</label>
    </ligand>
</feature>
<evidence type="ECO:0000313" key="7">
    <source>
        <dbReference type="Proteomes" id="UP000239430"/>
    </source>
</evidence>
<keyword evidence="2 3" id="KW-0665">Pyrimidine biosynthesis</keyword>
<dbReference type="GO" id="GO:0004151">
    <property type="term" value="F:dihydroorotase activity"/>
    <property type="evidence" value="ECO:0007669"/>
    <property type="project" value="UniProtKB-UniRule"/>
</dbReference>
<sequence length="431" mass="46090">MTKILLKGGRVIDPGNEIDQLADVLIEDGKIAQIGVGIDAGTADIFNVAGKVVAPGLIDIHCHLRDPGFPEREDFKSGTRAAARGGFTTLIAMPNTNPVCDHPVVAEYVLAKSKREGIVNVLPFGAITKGQKGEELVPFVDLVEAGCVAFSDDGQPVTNSGLMRQALIIAKAINKVLAVHCEDRTITGEGVINDGEISRRLGIKGIPYTSEAVMVARDILLAEETGSQVHICHVGCARSVELVREGKKRGIAVSGEVIPHYLNTTEEDMQTLEGRFKIKPPFGSKRDQEALKEGLVDGTLEVIATDHAPYTITEKQRDFVKEAPFGLIGLETALGVVLTEMVHSGLLTLPAAIAKMTCNPARLLGLNKGTLGIGQDADVVVIDPDLEWQVDVNQGASKSRNCPQHGRWLKGRAVMTIVGGRIVMQDGKLLA</sequence>
<dbReference type="GO" id="GO:0008270">
    <property type="term" value="F:zinc ion binding"/>
    <property type="evidence" value="ECO:0007669"/>
    <property type="project" value="UniProtKB-UniRule"/>
</dbReference>
<evidence type="ECO:0000256" key="1">
    <source>
        <dbReference type="ARBA" id="ARBA00022833"/>
    </source>
</evidence>
<reference evidence="6 7" key="1">
    <citation type="submission" date="2018-03" db="EMBL/GenBank/DDBJ databases">
        <title>Genome sequence of Moorella stamsii DSM 26217.</title>
        <authorList>
            <person name="Poehlein A."/>
            <person name="Daniel R."/>
        </authorList>
    </citation>
    <scope>NUCLEOTIDE SEQUENCE [LARGE SCALE GENOMIC DNA]</scope>
    <source>
        <strain evidence="7">DSM 26217</strain>
    </source>
</reference>
<name>A0A9X7J3W4_9FIRM</name>
<dbReference type="InterPro" id="IPR004722">
    <property type="entry name" value="DHOase"/>
</dbReference>
<dbReference type="InterPro" id="IPR024403">
    <property type="entry name" value="DHOase_cat"/>
</dbReference>
<feature type="binding site" evidence="3">
    <location>
        <position position="153"/>
    </location>
    <ligand>
        <name>Zn(2+)</name>
        <dbReference type="ChEBI" id="CHEBI:29105"/>
        <label>2</label>
    </ligand>
</feature>
<dbReference type="EC" id="3.5.2.3" evidence="3"/>
<dbReference type="InterPro" id="IPR013108">
    <property type="entry name" value="Amidohydro_3"/>
</dbReference>
<dbReference type="GO" id="GO:0004038">
    <property type="term" value="F:allantoinase activity"/>
    <property type="evidence" value="ECO:0007669"/>
    <property type="project" value="TreeGrafter"/>
</dbReference>
<dbReference type="Gene3D" id="2.30.40.10">
    <property type="entry name" value="Urease, subunit C, domain 1"/>
    <property type="match status" value="1"/>
</dbReference>
<feature type="binding site" evidence="3">
    <location>
        <position position="95"/>
    </location>
    <ligand>
        <name>substrate</name>
    </ligand>
</feature>
<dbReference type="PANTHER" id="PTHR43668:SF2">
    <property type="entry name" value="ALLANTOINASE"/>
    <property type="match status" value="1"/>
</dbReference>
<feature type="binding site" evidence="3">
    <location>
        <position position="306"/>
    </location>
    <ligand>
        <name>Zn(2+)</name>
        <dbReference type="ChEBI" id="CHEBI:29105"/>
        <label>1</label>
    </ligand>
</feature>
<feature type="binding site" evidence="3">
    <location>
        <begin position="63"/>
        <end position="65"/>
    </location>
    <ligand>
        <name>substrate</name>
    </ligand>
</feature>
<dbReference type="EMBL" id="PVXL01000040">
    <property type="protein sequence ID" value="PRR73440.1"/>
    <property type="molecule type" value="Genomic_DNA"/>
</dbReference>
<gene>
    <name evidence="6" type="primary">pyrC_1</name>
    <name evidence="3" type="synonym">pyrC</name>
    <name evidence="6" type="ORF">MOST_12880</name>
</gene>
<feature type="domain" description="Amidohydrolase 3" evidence="4">
    <location>
        <begin position="345"/>
        <end position="423"/>
    </location>
</feature>
<comment type="caution">
    <text evidence="3">Lacks conserved residue(s) required for the propagation of feature annotation.</text>
</comment>
<dbReference type="Proteomes" id="UP000239430">
    <property type="component" value="Unassembled WGS sequence"/>
</dbReference>
<dbReference type="InterPro" id="IPR032466">
    <property type="entry name" value="Metal_Hydrolase"/>
</dbReference>
<feature type="binding site" evidence="3">
    <location>
        <begin position="325"/>
        <end position="326"/>
    </location>
    <ligand>
        <name>substrate</name>
    </ligand>
</feature>
<comment type="function">
    <text evidence="3">Catalyzes the reversible cyclization of carbamoyl aspartate to dihydroorotate.</text>
</comment>
<organism evidence="6 7">
    <name type="scientific">Neomoorella stamsii</name>
    <dbReference type="NCBI Taxonomy" id="1266720"/>
    <lineage>
        <taxon>Bacteria</taxon>
        <taxon>Bacillati</taxon>
        <taxon>Bacillota</taxon>
        <taxon>Clostridia</taxon>
        <taxon>Neomoorellales</taxon>
        <taxon>Neomoorellaceae</taxon>
        <taxon>Neomoorella</taxon>
    </lineage>
</organism>
<dbReference type="GO" id="GO:0006145">
    <property type="term" value="P:purine nucleobase catabolic process"/>
    <property type="evidence" value="ECO:0007669"/>
    <property type="project" value="TreeGrafter"/>
</dbReference>
<keyword evidence="3 6" id="KW-0378">Hydrolase</keyword>
<comment type="similarity">
    <text evidence="3">Belongs to the metallo-dependent hydrolases superfamily. DHOase family. Class I DHOase subfamily.</text>
</comment>
<evidence type="ECO:0000256" key="2">
    <source>
        <dbReference type="ARBA" id="ARBA00022975"/>
    </source>
</evidence>
<accession>A0A9X7J3W4</accession>
<keyword evidence="3" id="KW-0479">Metal-binding</keyword>
<protein>
    <recommendedName>
        <fullName evidence="3">Dihydroorotase</fullName>
        <shortName evidence="3">DHOase</shortName>
        <ecNumber evidence="3">3.5.2.3</ecNumber>
    </recommendedName>
</protein>
<dbReference type="SUPFAM" id="SSF51338">
    <property type="entry name" value="Composite domain of metallo-dependent hydrolases"/>
    <property type="match status" value="1"/>
</dbReference>
<dbReference type="GO" id="GO:0044205">
    <property type="term" value="P:'de novo' UMP biosynthetic process"/>
    <property type="evidence" value="ECO:0007669"/>
    <property type="project" value="UniProtKB-UniRule"/>
</dbReference>
<dbReference type="CDD" id="cd01317">
    <property type="entry name" value="DHOase_IIa"/>
    <property type="match status" value="1"/>
</dbReference>
<feature type="active site" evidence="3">
    <location>
        <position position="306"/>
    </location>
</feature>
<dbReference type="InterPro" id="IPR050138">
    <property type="entry name" value="DHOase/Allantoinase_Hydrolase"/>
</dbReference>
<evidence type="ECO:0000259" key="5">
    <source>
        <dbReference type="Pfam" id="PF12890"/>
    </source>
</evidence>
<dbReference type="InterPro" id="IPR011059">
    <property type="entry name" value="Metal-dep_hydrolase_composite"/>
</dbReference>
<dbReference type="SUPFAM" id="SSF51556">
    <property type="entry name" value="Metallo-dependent hydrolases"/>
    <property type="match status" value="1"/>
</dbReference>
<dbReference type="Gene3D" id="3.20.20.140">
    <property type="entry name" value="Metal-dependent hydrolases"/>
    <property type="match status" value="1"/>
</dbReference>
<dbReference type="Pfam" id="PF12890">
    <property type="entry name" value="DHOase"/>
    <property type="match status" value="1"/>
</dbReference>
<dbReference type="NCBIfam" id="TIGR00857">
    <property type="entry name" value="pyrC_multi"/>
    <property type="match status" value="1"/>
</dbReference>
<comment type="catalytic activity">
    <reaction evidence="3">
        <text>(S)-dihydroorotate + H2O = N-carbamoyl-L-aspartate + H(+)</text>
        <dbReference type="Rhea" id="RHEA:24296"/>
        <dbReference type="ChEBI" id="CHEBI:15377"/>
        <dbReference type="ChEBI" id="CHEBI:15378"/>
        <dbReference type="ChEBI" id="CHEBI:30864"/>
        <dbReference type="ChEBI" id="CHEBI:32814"/>
        <dbReference type="EC" id="3.5.2.3"/>
    </reaction>
</comment>
<dbReference type="GO" id="GO:0005737">
    <property type="term" value="C:cytoplasm"/>
    <property type="evidence" value="ECO:0007669"/>
    <property type="project" value="TreeGrafter"/>
</dbReference>
<feature type="binding site" evidence="3">
    <location>
        <position position="153"/>
    </location>
    <ligand>
        <name>Zn(2+)</name>
        <dbReference type="ChEBI" id="CHEBI:29105"/>
        <label>1</label>
    </ligand>
</feature>
<keyword evidence="1 3" id="KW-0862">Zinc</keyword>
<feature type="binding site" evidence="3">
    <location>
        <position position="180"/>
    </location>
    <ligand>
        <name>Zn(2+)</name>
        <dbReference type="ChEBI" id="CHEBI:29105"/>
        <label>2</label>
    </ligand>
</feature>
<evidence type="ECO:0000256" key="3">
    <source>
        <dbReference type="HAMAP-Rule" id="MF_00220"/>
    </source>
</evidence>
<dbReference type="AlphaFoldDB" id="A0A9X7J3W4"/>
<comment type="pathway">
    <text evidence="3">Pyrimidine metabolism; UMP biosynthesis via de novo pathway; (S)-dihydroorotate from bicarbonate: step 3/3.</text>
</comment>
<proteinExistence type="inferred from homology"/>
<feature type="binding site" evidence="3">
    <location>
        <position position="63"/>
    </location>
    <ligand>
        <name>Zn(2+)</name>
        <dbReference type="ChEBI" id="CHEBI:29105"/>
        <label>1</label>
    </ligand>
</feature>
<keyword evidence="7" id="KW-1185">Reference proteome</keyword>